<organism evidence="1 2">
    <name type="scientific">Popillia japonica</name>
    <name type="common">Japanese beetle</name>
    <dbReference type="NCBI Taxonomy" id="7064"/>
    <lineage>
        <taxon>Eukaryota</taxon>
        <taxon>Metazoa</taxon>
        <taxon>Ecdysozoa</taxon>
        <taxon>Arthropoda</taxon>
        <taxon>Hexapoda</taxon>
        <taxon>Insecta</taxon>
        <taxon>Pterygota</taxon>
        <taxon>Neoptera</taxon>
        <taxon>Endopterygota</taxon>
        <taxon>Coleoptera</taxon>
        <taxon>Polyphaga</taxon>
        <taxon>Scarabaeiformia</taxon>
        <taxon>Scarabaeidae</taxon>
        <taxon>Rutelinae</taxon>
        <taxon>Popillia</taxon>
    </lineage>
</organism>
<keyword evidence="2" id="KW-1185">Reference proteome</keyword>
<evidence type="ECO:0000313" key="2">
    <source>
        <dbReference type="Proteomes" id="UP001458880"/>
    </source>
</evidence>
<dbReference type="Proteomes" id="UP001458880">
    <property type="component" value="Unassembled WGS sequence"/>
</dbReference>
<proteinExistence type="predicted"/>
<comment type="caution">
    <text evidence="1">The sequence shown here is derived from an EMBL/GenBank/DDBJ whole genome shotgun (WGS) entry which is preliminary data.</text>
</comment>
<dbReference type="EMBL" id="JASPKY010000094">
    <property type="protein sequence ID" value="KAK9737884.1"/>
    <property type="molecule type" value="Genomic_DNA"/>
</dbReference>
<dbReference type="AlphaFoldDB" id="A0AAW1LVJ9"/>
<name>A0AAW1LVJ9_POPJA</name>
<protein>
    <submittedName>
        <fullName evidence="1">Uncharacterized protein</fullName>
    </submittedName>
</protein>
<accession>A0AAW1LVJ9</accession>
<sequence length="144" mass="16666">MSDIQTATILSKKSFDELGLENKIRKISIKLMGPGRKELKTIGKVKCEVENQGMKTKFKMYVVDTSENLLCRPAIEELQIMEWENDKIKMHANAEVNSIEQDIKEISDSEFKDYITKQYSNLFKGVGKIKNFQYNIQINRDAQP</sequence>
<gene>
    <name evidence="1" type="ORF">QE152_g10388</name>
</gene>
<evidence type="ECO:0000313" key="1">
    <source>
        <dbReference type="EMBL" id="KAK9737884.1"/>
    </source>
</evidence>
<reference evidence="1 2" key="1">
    <citation type="journal article" date="2024" name="BMC Genomics">
        <title>De novo assembly and annotation of Popillia japonica's genome with initial clues to its potential as an invasive pest.</title>
        <authorList>
            <person name="Cucini C."/>
            <person name="Boschi S."/>
            <person name="Funari R."/>
            <person name="Cardaioli E."/>
            <person name="Iannotti N."/>
            <person name="Marturano G."/>
            <person name="Paoli F."/>
            <person name="Bruttini M."/>
            <person name="Carapelli A."/>
            <person name="Frati F."/>
            <person name="Nardi F."/>
        </authorList>
    </citation>
    <scope>NUCLEOTIDE SEQUENCE [LARGE SCALE GENOMIC DNA]</scope>
    <source>
        <strain evidence="1">DMR45628</strain>
    </source>
</reference>